<comment type="similarity">
    <text evidence="1">Belongs to the peptidase S8 family.</text>
</comment>
<reference evidence="3 4" key="1">
    <citation type="journal article" date="2020" name="Nat. Food">
        <title>A phased Vanilla planifolia genome enables genetic improvement of flavour and production.</title>
        <authorList>
            <person name="Hasing T."/>
            <person name="Tang H."/>
            <person name="Brym M."/>
            <person name="Khazi F."/>
            <person name="Huang T."/>
            <person name="Chambers A.H."/>
        </authorList>
    </citation>
    <scope>NUCLEOTIDE SEQUENCE [LARGE SCALE GENOMIC DNA]</scope>
    <source>
        <tissue evidence="3">Leaf</tissue>
    </source>
</reference>
<dbReference type="GO" id="GO:0006508">
    <property type="term" value="P:proteolysis"/>
    <property type="evidence" value="ECO:0007669"/>
    <property type="project" value="InterPro"/>
</dbReference>
<organism evidence="3 4">
    <name type="scientific">Vanilla planifolia</name>
    <name type="common">Vanilla</name>
    <dbReference type="NCBI Taxonomy" id="51239"/>
    <lineage>
        <taxon>Eukaryota</taxon>
        <taxon>Viridiplantae</taxon>
        <taxon>Streptophyta</taxon>
        <taxon>Embryophyta</taxon>
        <taxon>Tracheophyta</taxon>
        <taxon>Spermatophyta</taxon>
        <taxon>Magnoliopsida</taxon>
        <taxon>Liliopsida</taxon>
        <taxon>Asparagales</taxon>
        <taxon>Orchidaceae</taxon>
        <taxon>Vanilloideae</taxon>
        <taxon>Vanilleae</taxon>
        <taxon>Vanilla</taxon>
    </lineage>
</organism>
<dbReference type="Gene3D" id="3.50.30.30">
    <property type="match status" value="1"/>
</dbReference>
<dbReference type="EMBL" id="JADCNM010000012">
    <property type="protein sequence ID" value="KAG0458610.1"/>
    <property type="molecule type" value="Genomic_DNA"/>
</dbReference>
<comment type="caution">
    <text evidence="3">The sequence shown here is derived from an EMBL/GenBank/DDBJ whole genome shotgun (WGS) entry which is preliminary data.</text>
</comment>
<dbReference type="AlphaFoldDB" id="A0A835PU03"/>
<dbReference type="InterPro" id="IPR045051">
    <property type="entry name" value="SBT"/>
</dbReference>
<evidence type="ECO:0000256" key="1">
    <source>
        <dbReference type="ARBA" id="ARBA00011073"/>
    </source>
</evidence>
<proteinExistence type="inferred from homology"/>
<dbReference type="GO" id="GO:0004252">
    <property type="term" value="F:serine-type endopeptidase activity"/>
    <property type="evidence" value="ECO:0007669"/>
    <property type="project" value="InterPro"/>
</dbReference>
<evidence type="ECO:0000313" key="3">
    <source>
        <dbReference type="EMBL" id="KAG0458610.1"/>
    </source>
</evidence>
<evidence type="ECO:0000256" key="2">
    <source>
        <dbReference type="ARBA" id="ARBA00022729"/>
    </source>
</evidence>
<name>A0A835PU03_VANPL</name>
<protein>
    <submittedName>
        <fullName evidence="3">Uncharacterized protein</fullName>
    </submittedName>
</protein>
<dbReference type="InterPro" id="IPR036852">
    <property type="entry name" value="Peptidase_S8/S53_dom_sf"/>
</dbReference>
<dbReference type="PANTHER" id="PTHR10795">
    <property type="entry name" value="PROPROTEIN CONVERTASE SUBTILISIN/KEXIN"/>
    <property type="match status" value="1"/>
</dbReference>
<dbReference type="Proteomes" id="UP000639772">
    <property type="component" value="Chromosome 12"/>
</dbReference>
<keyword evidence="2" id="KW-0732">Signal</keyword>
<evidence type="ECO:0000313" key="4">
    <source>
        <dbReference type="Proteomes" id="UP000639772"/>
    </source>
</evidence>
<dbReference type="OrthoDB" id="206201at2759"/>
<gene>
    <name evidence="3" type="ORF">HPP92_021738</name>
</gene>
<accession>A0A835PU03</accession>
<dbReference type="Gene3D" id="3.40.50.200">
    <property type="entry name" value="Peptidase S8/S53 domain"/>
    <property type="match status" value="1"/>
</dbReference>
<sequence>MLERKRVRRSSSLTAVGDDLFSNLHVLPATHIFDSDALKLFSYLISTKSYLVTMLCTKPAPLMAQFSSQGPNTITPKIFKISSYVDALLLAFLQPDIITPEVNIIAAYMRATSPTGYEFDNLAYMEPFCNQIDNHDHYKFVGQHAITNQEQNSL</sequence>